<keyword evidence="2" id="KW-1185">Reference proteome</keyword>
<dbReference type="AlphaFoldDB" id="A0A4Y7K040"/>
<gene>
    <name evidence="1" type="ORF">C5167_010379</name>
</gene>
<reference evidence="1 2" key="1">
    <citation type="journal article" date="2018" name="Science">
        <title>The opium poppy genome and morphinan production.</title>
        <authorList>
            <person name="Guo L."/>
            <person name="Winzer T."/>
            <person name="Yang X."/>
            <person name="Li Y."/>
            <person name="Ning Z."/>
            <person name="He Z."/>
            <person name="Teodor R."/>
            <person name="Lu Y."/>
            <person name="Bowser T.A."/>
            <person name="Graham I.A."/>
            <person name="Ye K."/>
        </authorList>
    </citation>
    <scope>NUCLEOTIDE SEQUENCE [LARGE SCALE GENOMIC DNA]</scope>
    <source>
        <strain evidence="2">cv. HN1</strain>
        <tissue evidence="1">Leaves</tissue>
    </source>
</reference>
<dbReference type="Gramene" id="RZC66693">
    <property type="protein sequence ID" value="RZC66693"/>
    <property type="gene ID" value="C5167_010379"/>
</dbReference>
<name>A0A4Y7K040_PAPSO</name>
<accession>A0A4Y7K040</accession>
<protein>
    <submittedName>
        <fullName evidence="1">Uncharacterized protein</fullName>
    </submittedName>
</protein>
<proteinExistence type="predicted"/>
<dbReference type="Proteomes" id="UP000316621">
    <property type="component" value="Chromosome 6"/>
</dbReference>
<dbReference type="EMBL" id="CM010720">
    <property type="protein sequence ID" value="RZC66693.1"/>
    <property type="molecule type" value="Genomic_DNA"/>
</dbReference>
<evidence type="ECO:0000313" key="1">
    <source>
        <dbReference type="EMBL" id="RZC66693.1"/>
    </source>
</evidence>
<evidence type="ECO:0000313" key="2">
    <source>
        <dbReference type="Proteomes" id="UP000316621"/>
    </source>
</evidence>
<organism evidence="1 2">
    <name type="scientific">Papaver somniferum</name>
    <name type="common">Opium poppy</name>
    <dbReference type="NCBI Taxonomy" id="3469"/>
    <lineage>
        <taxon>Eukaryota</taxon>
        <taxon>Viridiplantae</taxon>
        <taxon>Streptophyta</taxon>
        <taxon>Embryophyta</taxon>
        <taxon>Tracheophyta</taxon>
        <taxon>Spermatophyta</taxon>
        <taxon>Magnoliopsida</taxon>
        <taxon>Ranunculales</taxon>
        <taxon>Papaveraceae</taxon>
        <taxon>Papaveroideae</taxon>
        <taxon>Papaver</taxon>
    </lineage>
</organism>
<sequence>MEVRVMRLCTGNICVLGGGGPNFGEIINVNEDFKSEVKSNCRLRTTPKNKVYINRAGAEIISVVYVCNQNKILENLGTDTQTSLGKGGQGHYNIQMVPEIIESLDTSKNMREDSLLEIEFTPKDLKKNSYYMKPRGDAEYLSNHVALFNMNQCPHAVEGNLLKCLIPSDGVHRHCVDEGYEFSFEDLIISKGRDTLWVPFRCGGPKPVDLYDMGPLLTDIVKQVLVKLVGFARDGRDIEEITSQNVVFMGSIKDPGNPKLVDCQILGSNNGTGFRSLADLIMHCKPSNLREELLSPSVRSFLRCLRNETGTHMRAMVRQDKHKSYSEIGEWKWSKALNSYRMRDGLRGKGQYHKMEVPLEELSPVDFSGDWLNLFKGNISKFVTDQVEKVIKEKGVAFERKKRVACTWFEFLVMYLPGLSS</sequence>